<organism evidence="1 2">
    <name type="scientific">Schistosoma haematobium</name>
    <name type="common">Blood fluke</name>
    <dbReference type="NCBI Taxonomy" id="6185"/>
    <lineage>
        <taxon>Eukaryota</taxon>
        <taxon>Metazoa</taxon>
        <taxon>Spiralia</taxon>
        <taxon>Lophotrochozoa</taxon>
        <taxon>Platyhelminthes</taxon>
        <taxon>Trematoda</taxon>
        <taxon>Digenea</taxon>
        <taxon>Strigeidida</taxon>
        <taxon>Schistosomatoidea</taxon>
        <taxon>Schistosomatidae</taxon>
        <taxon>Schistosoma</taxon>
    </lineage>
</organism>
<reference evidence="1" key="1">
    <citation type="journal article" date="2012" name="Nat. Genet.">
        <title>Whole-genome sequence of Schistosoma haematobium.</title>
        <authorList>
            <person name="Young N.D."/>
            <person name="Jex A.R."/>
            <person name="Li B."/>
            <person name="Liu S."/>
            <person name="Yang L."/>
            <person name="Xiong Z."/>
            <person name="Li Y."/>
            <person name="Cantacessi C."/>
            <person name="Hall R.S."/>
            <person name="Xu X."/>
            <person name="Chen F."/>
            <person name="Wu X."/>
            <person name="Zerlotini A."/>
            <person name="Oliveira G."/>
            <person name="Hofmann A."/>
            <person name="Zhang G."/>
            <person name="Fang X."/>
            <person name="Kang Y."/>
            <person name="Campbell B.E."/>
            <person name="Loukas A."/>
            <person name="Ranganathan S."/>
            <person name="Rollinson D."/>
            <person name="Rinaldi G."/>
            <person name="Brindley P.J."/>
            <person name="Yang H."/>
            <person name="Wang J."/>
            <person name="Wang J."/>
            <person name="Gasser R.B."/>
        </authorList>
    </citation>
    <scope>NUCLEOTIDE SEQUENCE</scope>
</reference>
<gene>
    <name evidence="1" type="ORF">MS3_00001274</name>
</gene>
<dbReference type="KEGG" id="shx:MS3_00001274"/>
<evidence type="ECO:0000313" key="1">
    <source>
        <dbReference type="EMBL" id="KAH9592577.1"/>
    </source>
</evidence>
<dbReference type="EMBL" id="AMPZ03000002">
    <property type="protein sequence ID" value="KAH9592577.1"/>
    <property type="molecule type" value="Genomic_DNA"/>
</dbReference>
<dbReference type="GeneID" id="75576743"/>
<reference evidence="1" key="4">
    <citation type="journal article" date="2022" name="PLoS Pathog.">
        <title>Chromosome-level genome of Schistosoma haematobium underpins genome-wide explorations of molecular variation.</title>
        <authorList>
            <person name="Stroehlein A.J."/>
            <person name="Korhonen P.K."/>
            <person name="Lee V.V."/>
            <person name="Ralph S.A."/>
            <person name="Mentink-Kane M."/>
            <person name="You H."/>
            <person name="McManus D.P."/>
            <person name="Tchuente L.T."/>
            <person name="Stothard J.R."/>
            <person name="Kaur P."/>
            <person name="Dudchenko O."/>
            <person name="Aiden E.L."/>
            <person name="Yang B."/>
            <person name="Yang H."/>
            <person name="Emery A.M."/>
            <person name="Webster B.L."/>
            <person name="Brindley P.J."/>
            <person name="Rollinson D."/>
            <person name="Chang B.C.H."/>
            <person name="Gasser R.B."/>
            <person name="Young N.D."/>
        </authorList>
    </citation>
    <scope>NUCLEOTIDE SEQUENCE</scope>
</reference>
<sequence length="197" mass="21498">MFDEALLLDFGGVVCEFTKDLSSKQTLVSSIFPTLLRFRVIHFPSVVASTLELLGTVVVLSGSPVAAVETWPPISNDVSPIGYFRVEGSIARCAVGCLACAVTVLTGLTQSSPSVPMLPIRPSSTFLSANTRRLIASWMSNVLLERQDIQSQWELGFGHLLYAVGLDRVHTLWDHLLHSSHYIPSSTANKQYGCPHL</sequence>
<proteinExistence type="predicted"/>
<reference evidence="1" key="3">
    <citation type="submission" date="2021-06" db="EMBL/GenBank/DDBJ databases">
        <title>Chromosome-level genome assembly for S. haematobium.</title>
        <authorList>
            <person name="Stroehlein A.J."/>
        </authorList>
    </citation>
    <scope>NUCLEOTIDE SEQUENCE</scope>
</reference>
<evidence type="ECO:0000313" key="2">
    <source>
        <dbReference type="Proteomes" id="UP000471633"/>
    </source>
</evidence>
<dbReference type="RefSeq" id="XP_051072554.1">
    <property type="nucleotide sequence ID" value="XM_051208739.1"/>
</dbReference>
<keyword evidence="2" id="KW-1185">Reference proteome</keyword>
<name>A0A922LSQ4_SCHHA</name>
<dbReference type="CTD" id="75576743"/>
<protein>
    <submittedName>
        <fullName evidence="1">Uncharacterized protein</fullName>
    </submittedName>
</protein>
<comment type="caution">
    <text evidence="1">The sequence shown here is derived from an EMBL/GenBank/DDBJ whole genome shotgun (WGS) entry which is preliminary data.</text>
</comment>
<dbReference type="Proteomes" id="UP000471633">
    <property type="component" value="Unassembled WGS sequence"/>
</dbReference>
<accession>A0A922LSQ4</accession>
<reference evidence="1" key="2">
    <citation type="journal article" date="2019" name="Gigascience">
        <title>High-quality Schistosoma haematobium genome achieved by single-molecule and long-range sequencing.</title>
        <authorList>
            <person name="Stroehlein A.J."/>
            <person name="Korhonen P.K."/>
            <person name="Chong T.M."/>
            <person name="Lim Y.L."/>
            <person name="Chan K.G."/>
            <person name="Webster B."/>
            <person name="Rollinson D."/>
            <person name="Brindley P.J."/>
            <person name="Gasser R.B."/>
            <person name="Young N.D."/>
        </authorList>
    </citation>
    <scope>NUCLEOTIDE SEQUENCE</scope>
</reference>
<dbReference type="AlphaFoldDB" id="A0A922LSQ4"/>